<organism evidence="2 3">
    <name type="scientific">Snuella lapsa</name>
    <dbReference type="NCBI Taxonomy" id="870481"/>
    <lineage>
        <taxon>Bacteria</taxon>
        <taxon>Pseudomonadati</taxon>
        <taxon>Bacteroidota</taxon>
        <taxon>Flavobacteriia</taxon>
        <taxon>Flavobacteriales</taxon>
        <taxon>Flavobacteriaceae</taxon>
        <taxon>Snuella</taxon>
    </lineage>
</organism>
<dbReference type="InterPro" id="IPR029044">
    <property type="entry name" value="Nucleotide-diphossugar_trans"/>
</dbReference>
<comment type="caution">
    <text evidence="2">The sequence shown here is derived from an EMBL/GenBank/DDBJ whole genome shotgun (WGS) entry which is preliminary data.</text>
</comment>
<dbReference type="CDD" id="cd04182">
    <property type="entry name" value="GT_2_like_f"/>
    <property type="match status" value="1"/>
</dbReference>
<reference evidence="3" key="1">
    <citation type="journal article" date="2019" name="Int. J. Syst. Evol. Microbiol.">
        <title>The Global Catalogue of Microorganisms (GCM) 10K type strain sequencing project: providing services to taxonomists for standard genome sequencing and annotation.</title>
        <authorList>
            <consortium name="The Broad Institute Genomics Platform"/>
            <consortium name="The Broad Institute Genome Sequencing Center for Infectious Disease"/>
            <person name="Wu L."/>
            <person name="Ma J."/>
        </authorList>
    </citation>
    <scope>NUCLEOTIDE SEQUENCE [LARGE SCALE GENOMIC DNA]</scope>
    <source>
        <strain evidence="3">JCM 17111</strain>
    </source>
</reference>
<dbReference type="SUPFAM" id="SSF53448">
    <property type="entry name" value="Nucleotide-diphospho-sugar transferases"/>
    <property type="match status" value="1"/>
</dbReference>
<evidence type="ECO:0000313" key="2">
    <source>
        <dbReference type="EMBL" id="GAA3573899.1"/>
    </source>
</evidence>
<dbReference type="RefSeq" id="WP_345006390.1">
    <property type="nucleotide sequence ID" value="NZ_BAABCY010000065.1"/>
</dbReference>
<dbReference type="EMBL" id="BAABCY010000065">
    <property type="protein sequence ID" value="GAA3573899.1"/>
    <property type="molecule type" value="Genomic_DNA"/>
</dbReference>
<evidence type="ECO:0000259" key="1">
    <source>
        <dbReference type="Pfam" id="PF12804"/>
    </source>
</evidence>
<sequence length="205" mass="22823">MVSRLPNIEVLILAAGSSKRMGTPKQLLPWGSTFLLGHIIQTVLPCYSGRVTVVLGSNHISIKKKIVTFPVNVVCNDKWHLGLGKSIACGIEHINQSKRDVDGVLIVLADQPFVTSEFLNTLVKNFKPDEKVIVATSYGENQVGVPVIFDKNYFADLLELNDDKGAKHLLGKYKDAVRLMETTEDMVDLDTKEVYEAMFKEVFKT</sequence>
<keyword evidence="3" id="KW-1185">Reference proteome</keyword>
<accession>A0ABP6XY99</accession>
<evidence type="ECO:0000313" key="3">
    <source>
        <dbReference type="Proteomes" id="UP001500954"/>
    </source>
</evidence>
<dbReference type="Pfam" id="PF12804">
    <property type="entry name" value="NTP_transf_3"/>
    <property type="match status" value="1"/>
</dbReference>
<dbReference type="InterPro" id="IPR025877">
    <property type="entry name" value="MobA-like_NTP_Trfase"/>
</dbReference>
<protein>
    <submittedName>
        <fullName evidence="2">Nucleotidyltransferase family protein</fullName>
    </submittedName>
</protein>
<dbReference type="PANTHER" id="PTHR43777:SF1">
    <property type="entry name" value="MOLYBDENUM COFACTOR CYTIDYLYLTRANSFERASE"/>
    <property type="match status" value="1"/>
</dbReference>
<dbReference type="PANTHER" id="PTHR43777">
    <property type="entry name" value="MOLYBDENUM COFACTOR CYTIDYLYLTRANSFERASE"/>
    <property type="match status" value="1"/>
</dbReference>
<feature type="domain" description="MobA-like NTP transferase" evidence="1">
    <location>
        <begin position="10"/>
        <end position="174"/>
    </location>
</feature>
<dbReference type="Proteomes" id="UP001500954">
    <property type="component" value="Unassembled WGS sequence"/>
</dbReference>
<dbReference type="Gene3D" id="3.90.550.10">
    <property type="entry name" value="Spore Coat Polysaccharide Biosynthesis Protein SpsA, Chain A"/>
    <property type="match status" value="1"/>
</dbReference>
<gene>
    <name evidence="2" type="ORF">GCM10022395_23880</name>
</gene>
<proteinExistence type="predicted"/>
<name>A0ABP6XY99_9FLAO</name>